<dbReference type="Proteomes" id="UP000567179">
    <property type="component" value="Unassembled WGS sequence"/>
</dbReference>
<gene>
    <name evidence="2" type="ORF">D9619_003528</name>
</gene>
<comment type="caution">
    <text evidence="2">The sequence shown here is derived from an EMBL/GenBank/DDBJ whole genome shotgun (WGS) entry which is preliminary data.</text>
</comment>
<dbReference type="OrthoDB" id="3235815at2759"/>
<reference evidence="2 3" key="1">
    <citation type="journal article" date="2020" name="ISME J.">
        <title>Uncovering the hidden diversity of litter-decomposition mechanisms in mushroom-forming fungi.</title>
        <authorList>
            <person name="Floudas D."/>
            <person name="Bentzer J."/>
            <person name="Ahren D."/>
            <person name="Johansson T."/>
            <person name="Persson P."/>
            <person name="Tunlid A."/>
        </authorList>
    </citation>
    <scope>NUCLEOTIDE SEQUENCE [LARGE SCALE GENOMIC DNA]</scope>
    <source>
        <strain evidence="2 3">CBS 101986</strain>
    </source>
</reference>
<keyword evidence="3" id="KW-1185">Reference proteome</keyword>
<organism evidence="2 3">
    <name type="scientific">Psilocybe cf. subviscida</name>
    <dbReference type="NCBI Taxonomy" id="2480587"/>
    <lineage>
        <taxon>Eukaryota</taxon>
        <taxon>Fungi</taxon>
        <taxon>Dikarya</taxon>
        <taxon>Basidiomycota</taxon>
        <taxon>Agaricomycotina</taxon>
        <taxon>Agaricomycetes</taxon>
        <taxon>Agaricomycetidae</taxon>
        <taxon>Agaricales</taxon>
        <taxon>Agaricineae</taxon>
        <taxon>Strophariaceae</taxon>
        <taxon>Psilocybe</taxon>
    </lineage>
</organism>
<evidence type="ECO:0000313" key="3">
    <source>
        <dbReference type="Proteomes" id="UP000567179"/>
    </source>
</evidence>
<name>A0A8H5EUC9_9AGAR</name>
<dbReference type="InterPro" id="IPR032675">
    <property type="entry name" value="LRR_dom_sf"/>
</dbReference>
<evidence type="ECO:0000313" key="2">
    <source>
        <dbReference type="EMBL" id="KAF5312313.1"/>
    </source>
</evidence>
<proteinExistence type="predicted"/>
<dbReference type="Gene3D" id="3.80.10.10">
    <property type="entry name" value="Ribonuclease Inhibitor"/>
    <property type="match status" value="1"/>
</dbReference>
<sequence>MSELVHDGGSNDLGDSSDNNQDAVFQVNNFQPISKLPVELLRRVFHMNRSCDQVSISESAELSNHEDFYKTLGWVAVSWVCQSWRRVALSDSALWRELPLDFPKWTTVMLERSQNAGFIVEFDPFFCSPRGKDIILPAIFANASRVAELMLSSDGPKDMLKLLAHFSSTPKLSALRLSTGMWGPLPSIDLPNNAFHNTVGLRSLNLEGLNISWDSHLFSNPLHTIIIALASDSNSAQPTIVKFRSIFKALSSTLKVLNLCRALPIPNRVNQNTDPALLGSAPIPLPLLESVELEAGPRQLLSFFSNISPGAQMQVLRITTACDLLSRPTFLSFIKALYGHPFLAQFLATAQYLRLGTLSRGLNFVASKPSYSMHQSSASGASAKNPMSYFTLDVSPHPATGSQEADIAPSIIEDVLHEFRWMNLRELEINLDFGNITSPRLDSVLRSTLATLTTMQTLTLSSAMTTRRIVKILWAGSGATLANTTSTTAIPLPGLKEVIVEHSRFGHSDRRVAKITHLRRAVRDRFRLGIPIVKVSLIGSKGLDEKGVRSLRKYVNDVHWDEYEETDFETDDYEDTDESEEEDDKVENE</sequence>
<dbReference type="AlphaFoldDB" id="A0A8H5EUC9"/>
<evidence type="ECO:0000256" key="1">
    <source>
        <dbReference type="SAM" id="MobiDB-lite"/>
    </source>
</evidence>
<protein>
    <recommendedName>
        <fullName evidence="4">F-box domain-containing protein</fullName>
    </recommendedName>
</protein>
<evidence type="ECO:0008006" key="4">
    <source>
        <dbReference type="Google" id="ProtNLM"/>
    </source>
</evidence>
<accession>A0A8H5EUC9</accession>
<feature type="region of interest" description="Disordered" evidence="1">
    <location>
        <begin position="565"/>
        <end position="589"/>
    </location>
</feature>
<dbReference type="EMBL" id="JAACJJ010000056">
    <property type="protein sequence ID" value="KAF5312313.1"/>
    <property type="molecule type" value="Genomic_DNA"/>
</dbReference>